<dbReference type="PATRIC" id="fig|178606.4.peg.310"/>
<evidence type="ECO:0000313" key="2">
    <source>
        <dbReference type="Proteomes" id="UP000029452"/>
    </source>
</evidence>
<reference evidence="1 2" key="1">
    <citation type="submission" date="2014-06" db="EMBL/GenBank/DDBJ databases">
        <title>Draft genome sequence of iron oxidizing acidophile Leptospirillum ferriphilum DSM14647.</title>
        <authorList>
            <person name="Cardenas J.P."/>
            <person name="Lazcano M."/>
            <person name="Ossandon F.J."/>
            <person name="Corbett M."/>
            <person name="Holmes D.S."/>
            <person name="Watkin E."/>
        </authorList>
    </citation>
    <scope>NUCLEOTIDE SEQUENCE [LARGE SCALE GENOMIC DNA]</scope>
    <source>
        <strain evidence="1 2">DSM 14647</strain>
    </source>
</reference>
<comment type="caution">
    <text evidence="1">The sequence shown here is derived from an EMBL/GenBank/DDBJ whole genome shotgun (WGS) entry which is preliminary data.</text>
</comment>
<organism evidence="1 2">
    <name type="scientific">Leptospirillum ferriphilum</name>
    <dbReference type="NCBI Taxonomy" id="178606"/>
    <lineage>
        <taxon>Bacteria</taxon>
        <taxon>Pseudomonadati</taxon>
        <taxon>Nitrospirota</taxon>
        <taxon>Nitrospiria</taxon>
        <taxon>Nitrospirales</taxon>
        <taxon>Nitrospiraceae</taxon>
        <taxon>Leptospirillum</taxon>
    </lineage>
</organism>
<dbReference type="Gene3D" id="3.40.50.1010">
    <property type="entry name" value="5'-nuclease"/>
    <property type="match status" value="1"/>
</dbReference>
<gene>
    <name evidence="1" type="ORF">LptCag_2525</name>
</gene>
<protein>
    <recommendedName>
        <fullName evidence="3">PIN domain-containing protein</fullName>
    </recommendedName>
</protein>
<dbReference type="AlphaFoldDB" id="A0A094YPD6"/>
<accession>A0A094YPD6</accession>
<evidence type="ECO:0008006" key="3">
    <source>
        <dbReference type="Google" id="ProtNLM"/>
    </source>
</evidence>
<dbReference type="Proteomes" id="UP000029452">
    <property type="component" value="Unassembled WGS sequence"/>
</dbReference>
<sequence length="51" mass="5450">MGIPSADRSASGPVCLDAAYLELALRHELPLATLDRDLRFKAKTLGVKVIG</sequence>
<name>A0A094YPD6_9BACT</name>
<proteinExistence type="predicted"/>
<evidence type="ECO:0000313" key="1">
    <source>
        <dbReference type="EMBL" id="KGA95091.1"/>
    </source>
</evidence>
<dbReference type="EMBL" id="JPGK01000001">
    <property type="protein sequence ID" value="KGA95091.1"/>
    <property type="molecule type" value="Genomic_DNA"/>
</dbReference>
<dbReference type="SUPFAM" id="SSF88723">
    <property type="entry name" value="PIN domain-like"/>
    <property type="match status" value="1"/>
</dbReference>
<dbReference type="InterPro" id="IPR029060">
    <property type="entry name" value="PIN-like_dom_sf"/>
</dbReference>